<dbReference type="Proteomes" id="UP000000763">
    <property type="component" value="Chromosome 3"/>
</dbReference>
<dbReference type="EMBL" id="AC084767">
    <property type="protein sequence ID" value="AAX95619.1"/>
    <property type="molecule type" value="Genomic_DNA"/>
</dbReference>
<dbReference type="Gene3D" id="1.20.1280.50">
    <property type="match status" value="1"/>
</dbReference>
<reference evidence="3" key="1">
    <citation type="journal article" date="2005" name="Nature">
        <title>The map-based sequence of the rice genome.</title>
        <authorList>
            <consortium name="International rice genome sequencing project (IRGSP)"/>
            <person name="Matsumoto T."/>
            <person name="Wu J."/>
            <person name="Kanamori H."/>
            <person name="Katayose Y."/>
            <person name="Fujisawa M."/>
            <person name="Namiki N."/>
            <person name="Mizuno H."/>
            <person name="Yamamoto K."/>
            <person name="Antonio B.A."/>
            <person name="Baba T."/>
            <person name="Sakata K."/>
            <person name="Nagamura Y."/>
            <person name="Aoki H."/>
            <person name="Arikawa K."/>
            <person name="Arita K."/>
            <person name="Bito T."/>
            <person name="Chiden Y."/>
            <person name="Fujitsuka N."/>
            <person name="Fukunaka R."/>
            <person name="Hamada M."/>
            <person name="Harada C."/>
            <person name="Hayashi A."/>
            <person name="Hijishita S."/>
            <person name="Honda M."/>
            <person name="Hosokawa S."/>
            <person name="Ichikawa Y."/>
            <person name="Idonuma A."/>
            <person name="Iijima M."/>
            <person name="Ikeda M."/>
            <person name="Ikeno M."/>
            <person name="Ito K."/>
            <person name="Ito S."/>
            <person name="Ito T."/>
            <person name="Ito Y."/>
            <person name="Ito Y."/>
            <person name="Iwabuchi A."/>
            <person name="Kamiya K."/>
            <person name="Karasawa W."/>
            <person name="Kurita K."/>
            <person name="Katagiri S."/>
            <person name="Kikuta A."/>
            <person name="Kobayashi H."/>
            <person name="Kobayashi N."/>
            <person name="Machita K."/>
            <person name="Maehara T."/>
            <person name="Masukawa M."/>
            <person name="Mizubayashi T."/>
            <person name="Mukai Y."/>
            <person name="Nagasaki H."/>
            <person name="Nagata Y."/>
            <person name="Naito S."/>
            <person name="Nakashima M."/>
            <person name="Nakama Y."/>
            <person name="Nakamichi Y."/>
            <person name="Nakamura M."/>
            <person name="Meguro A."/>
            <person name="Negishi M."/>
            <person name="Ohta I."/>
            <person name="Ohta T."/>
            <person name="Okamoto M."/>
            <person name="Ono N."/>
            <person name="Saji S."/>
            <person name="Sakaguchi M."/>
            <person name="Sakai K."/>
            <person name="Shibata M."/>
            <person name="Shimokawa T."/>
            <person name="Song J."/>
            <person name="Takazaki Y."/>
            <person name="Terasawa K."/>
            <person name="Tsugane M."/>
            <person name="Tsuji K."/>
            <person name="Ueda S."/>
            <person name="Waki K."/>
            <person name="Yamagata H."/>
            <person name="Yamamoto M."/>
            <person name="Yamamoto S."/>
            <person name="Yamane H."/>
            <person name="Yoshiki S."/>
            <person name="Yoshihara R."/>
            <person name="Yukawa K."/>
            <person name="Zhong H."/>
            <person name="Yano M."/>
            <person name="Yuan Q."/>
            <person name="Ouyang S."/>
            <person name="Liu J."/>
            <person name="Jones K.M."/>
            <person name="Gansberger K."/>
            <person name="Moffat K."/>
            <person name="Hill J."/>
            <person name="Bera J."/>
            <person name="Fadrosh D."/>
            <person name="Jin S."/>
            <person name="Johri S."/>
            <person name="Kim M."/>
            <person name="Overton L."/>
            <person name="Reardon M."/>
            <person name="Tsitrin T."/>
            <person name="Vuong H."/>
            <person name="Weaver B."/>
            <person name="Ciecko A."/>
            <person name="Tallon L."/>
            <person name="Jackson J."/>
            <person name="Pai G."/>
            <person name="Aken S.V."/>
            <person name="Utterback T."/>
            <person name="Reidmuller S."/>
            <person name="Feldblyum T."/>
            <person name="Hsiao J."/>
            <person name="Zismann V."/>
            <person name="Iobst S."/>
            <person name="de Vazeille A.R."/>
            <person name="Buell C.R."/>
            <person name="Ying K."/>
            <person name="Li Y."/>
            <person name="Lu T."/>
            <person name="Huang Y."/>
            <person name="Zhao Q."/>
            <person name="Feng Q."/>
            <person name="Zhang L."/>
            <person name="Zhu J."/>
            <person name="Weng Q."/>
            <person name="Mu J."/>
            <person name="Lu Y."/>
            <person name="Fan D."/>
            <person name="Liu Y."/>
            <person name="Guan J."/>
            <person name="Zhang Y."/>
            <person name="Yu S."/>
            <person name="Liu X."/>
            <person name="Zhang Y."/>
            <person name="Hong G."/>
            <person name="Han B."/>
            <person name="Choisne N."/>
            <person name="Demange N."/>
            <person name="Orjeda G."/>
            <person name="Samain S."/>
            <person name="Cattolico L."/>
            <person name="Pelletier E."/>
            <person name="Couloux A."/>
            <person name="Segurens B."/>
            <person name="Wincker P."/>
            <person name="D'Hont A."/>
            <person name="Scarpelli C."/>
            <person name="Weissenbach J."/>
            <person name="Salanoubat M."/>
            <person name="Quetier F."/>
            <person name="Yu Y."/>
            <person name="Kim H.R."/>
            <person name="Rambo T."/>
            <person name="Currie J."/>
            <person name="Collura K."/>
            <person name="Luo M."/>
            <person name="Yang T."/>
            <person name="Ammiraju J.S.S."/>
            <person name="Engler F."/>
            <person name="Soderlund C."/>
            <person name="Wing R.A."/>
            <person name="Palmer L.E."/>
            <person name="de la Bastide M."/>
            <person name="Spiegel L."/>
            <person name="Nascimento L."/>
            <person name="Zutavern T."/>
            <person name="O'Shaughnessy A."/>
            <person name="Dike S."/>
            <person name="Dedhia N."/>
            <person name="Preston R."/>
            <person name="Balija V."/>
            <person name="McCombie W.R."/>
            <person name="Chow T."/>
            <person name="Chen H."/>
            <person name="Chung M."/>
            <person name="Chen C."/>
            <person name="Shaw J."/>
            <person name="Wu H."/>
            <person name="Hsiao K."/>
            <person name="Chao Y."/>
            <person name="Chu M."/>
            <person name="Cheng C."/>
            <person name="Hour A."/>
            <person name="Lee P."/>
            <person name="Lin S."/>
            <person name="Lin Y."/>
            <person name="Liou J."/>
            <person name="Liu S."/>
            <person name="Hsing Y."/>
            <person name="Raghuvanshi S."/>
            <person name="Mohanty A."/>
            <person name="Bharti A.K."/>
            <person name="Gaur A."/>
            <person name="Gupta V."/>
            <person name="Kumar D."/>
            <person name="Ravi V."/>
            <person name="Vij S."/>
            <person name="Kapur A."/>
            <person name="Khurana P."/>
            <person name="Khurana P."/>
            <person name="Khurana J.P."/>
            <person name="Tyagi A.K."/>
            <person name="Gaikwad K."/>
            <person name="Singh A."/>
            <person name="Dalal V."/>
            <person name="Srivastava S."/>
            <person name="Dixit A."/>
            <person name="Pal A.K."/>
            <person name="Ghazi I.A."/>
            <person name="Yadav M."/>
            <person name="Pandit A."/>
            <person name="Bhargava A."/>
            <person name="Sureshbabu K."/>
            <person name="Batra K."/>
            <person name="Sharma T.R."/>
            <person name="Mohapatra T."/>
            <person name="Singh N.K."/>
            <person name="Messing J."/>
            <person name="Nelson A.B."/>
            <person name="Fuks G."/>
            <person name="Kavchok S."/>
            <person name="Keizer G."/>
            <person name="Linton E."/>
            <person name="Llaca V."/>
            <person name="Song R."/>
            <person name="Tanyolac B."/>
            <person name="Young S."/>
            <person name="Ho-Il K."/>
            <person name="Hahn J.H."/>
            <person name="Sangsakoo G."/>
            <person name="Vanavichit A."/>
            <person name="de Mattos Luiz.A.T."/>
            <person name="Zimmer P.D."/>
            <person name="Malone G."/>
            <person name="Dellagostin O."/>
            <person name="de Oliveira A.C."/>
            <person name="Bevan M."/>
            <person name="Bancroft I."/>
            <person name="Minx P."/>
            <person name="Cordum H."/>
            <person name="Wilson R."/>
            <person name="Cheng Z."/>
            <person name="Jin W."/>
            <person name="Jiang J."/>
            <person name="Leong S.A."/>
            <person name="Iwama H."/>
            <person name="Gojobori T."/>
            <person name="Itoh T."/>
            <person name="Niimura Y."/>
            <person name="Fujii Y."/>
            <person name="Habara T."/>
            <person name="Sakai H."/>
            <person name="Sato Y."/>
            <person name="Wilson G."/>
            <person name="Kumar K."/>
            <person name="McCouch S."/>
            <person name="Juretic N."/>
            <person name="Hoen D."/>
            <person name="Wright S."/>
            <person name="Bruskiewich R."/>
            <person name="Bureau T."/>
            <person name="Miyao A."/>
            <person name="Hirochika H."/>
            <person name="Nishikawa T."/>
            <person name="Kadowaki K."/>
            <person name="Sugiura M."/>
            <person name="Burr B."/>
            <person name="Sasaki T."/>
        </authorList>
    </citation>
    <scope>NUCLEOTIDE SEQUENCE [LARGE SCALE GENOMIC DNA]</scope>
    <source>
        <strain evidence="3">cv. Nipponbare</strain>
    </source>
</reference>
<name>Q53RN3_ORYSJ</name>
<dbReference type="InterPro" id="IPR036047">
    <property type="entry name" value="F-box-like_dom_sf"/>
</dbReference>
<dbReference type="InterPro" id="IPR001810">
    <property type="entry name" value="F-box_dom"/>
</dbReference>
<proteinExistence type="predicted"/>
<sequence length="348" mass="38661">MASSSPPVRPWADLQHDLLVMIMSRVGLPDLLSGGATRACSAWRASARDPLVWRRVDLRDWAVLTSARRRLAAGDGEAAAAGRGRVPLQAALCSVLEIVVRRAAGRMEALLLPEFADEEHLLFLAQRTASCCCTEPLTIWTHDPDSSDGSGFDERVCSVPHNTLMAFCVRNPNLHYFSLPATCITYDQFRKAIDKLQFLKGMAVDEGLINHDVLSHVHQCCPDFLELKVFALYVDEEMASIICNSLPRLKKLEIPNSDMSCAAIIKFLDCLEELEYLDISGYETSAISSAVLQKASRLNIFIWNSKFELGEFTDCSNCGEHCINPQEPCKCVMEHRVMDWLAGPSQPS</sequence>
<dbReference type="SUPFAM" id="SSF81383">
    <property type="entry name" value="F-box domain"/>
    <property type="match status" value="1"/>
</dbReference>
<dbReference type="Gene3D" id="3.80.10.10">
    <property type="entry name" value="Ribonuclease Inhibitor"/>
    <property type="match status" value="1"/>
</dbReference>
<dbReference type="PANTHER" id="PTHR38926">
    <property type="entry name" value="F-BOX DOMAIN CONTAINING PROTEIN, EXPRESSED"/>
    <property type="match status" value="1"/>
</dbReference>
<dbReference type="AlphaFoldDB" id="Q53RN3"/>
<evidence type="ECO:0000313" key="2">
    <source>
        <dbReference type="EMBL" id="AAX95619.1"/>
    </source>
</evidence>
<dbReference type="PANTHER" id="PTHR38926:SF12">
    <property type="entry name" value="F-BOX DOMAIN CONTAINING PROTEIN, EXPRESSED"/>
    <property type="match status" value="1"/>
</dbReference>
<protein>
    <submittedName>
        <fullName evidence="2">F-box domain, putative</fullName>
    </submittedName>
</protein>
<dbReference type="InterPro" id="IPR032675">
    <property type="entry name" value="LRR_dom_sf"/>
</dbReference>
<dbReference type="SUPFAM" id="SSF52047">
    <property type="entry name" value="RNI-like"/>
    <property type="match status" value="1"/>
</dbReference>
<evidence type="ECO:0000313" key="3">
    <source>
        <dbReference type="Proteomes" id="UP000000763"/>
    </source>
</evidence>
<reference evidence="3" key="2">
    <citation type="journal article" date="2008" name="Nucleic Acids Res.">
        <title>The rice annotation project database (RAP-DB): 2008 update.</title>
        <authorList>
            <consortium name="The rice annotation project (RAP)"/>
        </authorList>
    </citation>
    <scope>GENOME REANNOTATION</scope>
    <source>
        <strain evidence="3">cv. Nipponbare</strain>
    </source>
</reference>
<feature type="domain" description="F-box" evidence="1">
    <location>
        <begin position="16"/>
        <end position="59"/>
    </location>
</feature>
<organism evidence="2 3">
    <name type="scientific">Oryza sativa subsp. japonica</name>
    <name type="common">Rice</name>
    <dbReference type="NCBI Taxonomy" id="39947"/>
    <lineage>
        <taxon>Eukaryota</taxon>
        <taxon>Viridiplantae</taxon>
        <taxon>Streptophyta</taxon>
        <taxon>Embryophyta</taxon>
        <taxon>Tracheophyta</taxon>
        <taxon>Spermatophyta</taxon>
        <taxon>Magnoliopsida</taxon>
        <taxon>Liliopsida</taxon>
        <taxon>Poales</taxon>
        <taxon>Poaceae</taxon>
        <taxon>BOP clade</taxon>
        <taxon>Oryzoideae</taxon>
        <taxon>Oryzeae</taxon>
        <taxon>Oryzinae</taxon>
        <taxon>Oryza</taxon>
        <taxon>Oryza sativa</taxon>
    </lineage>
</organism>
<dbReference type="Pfam" id="PF12937">
    <property type="entry name" value="F-box-like"/>
    <property type="match status" value="1"/>
</dbReference>
<accession>Q53RN3</accession>
<evidence type="ECO:0000259" key="1">
    <source>
        <dbReference type="Pfam" id="PF12937"/>
    </source>
</evidence>